<dbReference type="RefSeq" id="WP_171083762.1">
    <property type="nucleotide sequence ID" value="NZ_JABAIV010000003.1"/>
</dbReference>
<evidence type="ECO:0000313" key="3">
    <source>
        <dbReference type="Proteomes" id="UP000533905"/>
    </source>
</evidence>
<feature type="signal peptide" evidence="1">
    <location>
        <begin position="1"/>
        <end position="21"/>
    </location>
</feature>
<comment type="caution">
    <text evidence="2">The sequence shown here is derived from an EMBL/GenBank/DDBJ whole genome shotgun (WGS) entry which is preliminary data.</text>
</comment>
<sequence length="220" mass="23049">MRGSTLSLACLAFLLSGCATTSPDDAAAAVAGLVQQRTGATPRLTGADGELLAQEIDALLKDPVSMDTAVQIGVLNHSGLQATYWEVGVAQADLAQAARLRNPSIGFSRLSGGGEVEIERSITLDLAGLLTMPLRQRMESRRFESARLTVAGAIERHAIDTRKAWVEAVAAQQALAYARQVNASAEAAAELMGRMVKAGNASARTRALSAPPFLDHLGKA</sequence>
<evidence type="ECO:0000256" key="1">
    <source>
        <dbReference type="SAM" id="SignalP"/>
    </source>
</evidence>
<feature type="chain" id="PRO_5031420225" evidence="1">
    <location>
        <begin position="22"/>
        <end position="220"/>
    </location>
</feature>
<dbReference type="SUPFAM" id="SSF56954">
    <property type="entry name" value="Outer membrane efflux proteins (OEP)"/>
    <property type="match status" value="1"/>
</dbReference>
<dbReference type="Proteomes" id="UP000533905">
    <property type="component" value="Unassembled WGS sequence"/>
</dbReference>
<proteinExistence type="predicted"/>
<dbReference type="EMBL" id="JABAIV010000003">
    <property type="protein sequence ID" value="NNG23306.1"/>
    <property type="molecule type" value="Genomic_DNA"/>
</dbReference>
<evidence type="ECO:0000313" key="2">
    <source>
        <dbReference type="EMBL" id="NNG23306.1"/>
    </source>
</evidence>
<accession>A0A7Y2P090</accession>
<dbReference type="InterPro" id="IPR010131">
    <property type="entry name" value="MdtP/NodT-like"/>
</dbReference>
<keyword evidence="1" id="KW-0732">Signal</keyword>
<name>A0A7Y2P090_9BURK</name>
<reference evidence="2 3" key="1">
    <citation type="submission" date="2020-04" db="EMBL/GenBank/DDBJ databases">
        <title>Massilia sp. nov., a cold adapted bacteria isolated from Arctic soil.</title>
        <authorList>
            <person name="Son J."/>
            <person name="Ka J.-O."/>
        </authorList>
    </citation>
    <scope>NUCLEOTIDE SEQUENCE [LARGE SCALE GENOMIC DNA]</scope>
    <source>
        <strain evidence="2 3">ML15P13</strain>
    </source>
</reference>
<dbReference type="PANTHER" id="PTHR30203">
    <property type="entry name" value="OUTER MEMBRANE CATION EFFLUX PROTEIN"/>
    <property type="match status" value="1"/>
</dbReference>
<dbReference type="Gene3D" id="1.20.1600.10">
    <property type="entry name" value="Outer membrane efflux proteins (OEP)"/>
    <property type="match status" value="1"/>
</dbReference>
<dbReference type="PANTHER" id="PTHR30203:SF24">
    <property type="entry name" value="BLR4935 PROTEIN"/>
    <property type="match status" value="1"/>
</dbReference>
<gene>
    <name evidence="2" type="ORF">HGB41_09885</name>
</gene>
<organism evidence="2 3">
    <name type="scientific">Telluria aromaticivorans</name>
    <dbReference type="NCBI Taxonomy" id="2725995"/>
    <lineage>
        <taxon>Bacteria</taxon>
        <taxon>Pseudomonadati</taxon>
        <taxon>Pseudomonadota</taxon>
        <taxon>Betaproteobacteria</taxon>
        <taxon>Burkholderiales</taxon>
        <taxon>Oxalobacteraceae</taxon>
        <taxon>Telluria group</taxon>
        <taxon>Telluria</taxon>
    </lineage>
</organism>
<dbReference type="AlphaFoldDB" id="A0A7Y2P090"/>
<dbReference type="PROSITE" id="PS51257">
    <property type="entry name" value="PROKAR_LIPOPROTEIN"/>
    <property type="match status" value="1"/>
</dbReference>
<keyword evidence="3" id="KW-1185">Reference proteome</keyword>
<dbReference type="GO" id="GO:0015562">
    <property type="term" value="F:efflux transmembrane transporter activity"/>
    <property type="evidence" value="ECO:0007669"/>
    <property type="project" value="InterPro"/>
</dbReference>
<protein>
    <submittedName>
        <fullName evidence="2">TolC family protein</fullName>
    </submittedName>
</protein>